<dbReference type="Proteomes" id="UP000050975">
    <property type="component" value="Unassembled WGS sequence"/>
</dbReference>
<gene>
    <name evidence="3" type="ORF">AMJ74_04260</name>
</gene>
<reference evidence="3 4" key="1">
    <citation type="journal article" date="2015" name="Microbiome">
        <title>Genomic resolution of linkages in carbon, nitrogen, and sulfur cycling among widespread estuary sediment bacteria.</title>
        <authorList>
            <person name="Baker B.J."/>
            <person name="Lazar C.S."/>
            <person name="Teske A.P."/>
            <person name="Dick G.J."/>
        </authorList>
    </citation>
    <scope>NUCLEOTIDE SEQUENCE [LARGE SCALE GENOMIC DNA]</scope>
    <source>
        <strain evidence="3">SM1_77</strain>
    </source>
</reference>
<evidence type="ECO:0000313" key="3">
    <source>
        <dbReference type="EMBL" id="KPL13982.1"/>
    </source>
</evidence>
<comment type="caution">
    <text evidence="3">The sequence shown here is derived from an EMBL/GenBank/DDBJ whole genome shotgun (WGS) entry which is preliminary data.</text>
</comment>
<keyword evidence="1" id="KW-0560">Oxidoreductase</keyword>
<name>A0A0S8JZI3_UNCW3</name>
<evidence type="ECO:0000259" key="2">
    <source>
        <dbReference type="Pfam" id="PF02754"/>
    </source>
</evidence>
<dbReference type="EMBL" id="LJVE01000073">
    <property type="protein sequence ID" value="KPL13982.1"/>
    <property type="molecule type" value="Genomic_DNA"/>
</dbReference>
<organism evidence="3 4">
    <name type="scientific">candidate division WOR_3 bacterium SM1_77</name>
    <dbReference type="NCBI Taxonomy" id="1703778"/>
    <lineage>
        <taxon>Bacteria</taxon>
        <taxon>Bacteria division WOR-3</taxon>
    </lineage>
</organism>
<dbReference type="PANTHER" id="PTHR42947:SF1">
    <property type="entry name" value="COB--COM HETERODISULFIDE REDUCTASE SUBUNIT B 1"/>
    <property type="match status" value="1"/>
</dbReference>
<dbReference type="PANTHER" id="PTHR42947">
    <property type="entry name" value="COB--COM HETERODISULFIDE REDUCTASE SUBUNIT B 1"/>
    <property type="match status" value="1"/>
</dbReference>
<dbReference type="Gene3D" id="3.40.50.11810">
    <property type="match status" value="1"/>
</dbReference>
<proteinExistence type="predicted"/>
<dbReference type="AlphaFoldDB" id="A0A0S8JZI3"/>
<sequence>TRVKKPLKGLKIAPYYGCMILRPQEVGIDDPEDPTIQRDLLESLGADSVETPYKRVCCGSYQTVKEKGIVAELAYDILSHAQKEGAEALATVCPLCAFNLDNRQKEVKASHPDFEEMPVFYITQLMAIAFGLGDEFCGFDQNYINPRPLLQSKSLIEKQES</sequence>
<dbReference type="Pfam" id="PF02754">
    <property type="entry name" value="CCG"/>
    <property type="match status" value="1"/>
</dbReference>
<protein>
    <recommendedName>
        <fullName evidence="2">Cysteine-rich domain-containing protein</fullName>
    </recommendedName>
</protein>
<evidence type="ECO:0000256" key="1">
    <source>
        <dbReference type="ARBA" id="ARBA00023002"/>
    </source>
</evidence>
<dbReference type="InterPro" id="IPR051278">
    <property type="entry name" value="HdrB/HdrD_reductase"/>
</dbReference>
<feature type="domain" description="Cysteine-rich" evidence="2">
    <location>
        <begin position="14"/>
        <end position="101"/>
    </location>
</feature>
<dbReference type="GO" id="GO:0016491">
    <property type="term" value="F:oxidoreductase activity"/>
    <property type="evidence" value="ECO:0007669"/>
    <property type="project" value="UniProtKB-KW"/>
</dbReference>
<feature type="non-terminal residue" evidence="3">
    <location>
        <position position="1"/>
    </location>
</feature>
<evidence type="ECO:0000313" key="4">
    <source>
        <dbReference type="Proteomes" id="UP000050975"/>
    </source>
</evidence>
<accession>A0A0S8JZI3</accession>
<dbReference type="PATRIC" id="fig|1703778.3.peg.538"/>
<dbReference type="InterPro" id="IPR004017">
    <property type="entry name" value="Cys_rich_dom"/>
</dbReference>